<dbReference type="Gene3D" id="3.30.310.170">
    <property type="entry name" value="Outer membrane protein assembly factor BamC"/>
    <property type="match status" value="1"/>
</dbReference>
<dbReference type="Pfam" id="PF06804">
    <property type="entry name" value="Lipoprotein_18"/>
    <property type="match status" value="1"/>
</dbReference>
<dbReference type="AlphaFoldDB" id="A0AA51X7T6"/>
<evidence type="ECO:0000313" key="1">
    <source>
        <dbReference type="EMBL" id="WMS87445.1"/>
    </source>
</evidence>
<reference evidence="1 2" key="1">
    <citation type="submission" date="2023-08" db="EMBL/GenBank/DDBJ databases">
        <title>Pleionea litopenaei sp. nov., isolated from stomach of juvenile Litopenaeus vannamei.</title>
        <authorList>
            <person name="Rho A.M."/>
            <person name="Hwang C.Y."/>
        </authorList>
    </citation>
    <scope>NUCLEOTIDE SEQUENCE [LARGE SCALE GENOMIC DNA]</scope>
    <source>
        <strain evidence="1 2">HL-JVS1</strain>
    </source>
</reference>
<evidence type="ECO:0000313" key="2">
    <source>
        <dbReference type="Proteomes" id="UP001239782"/>
    </source>
</evidence>
<dbReference type="EMBL" id="CP133548">
    <property type="protein sequence ID" value="WMS87445.1"/>
    <property type="molecule type" value="Genomic_DNA"/>
</dbReference>
<dbReference type="Proteomes" id="UP001239782">
    <property type="component" value="Chromosome"/>
</dbReference>
<dbReference type="KEGG" id="plei:Q9312_00605"/>
<keyword evidence="2" id="KW-1185">Reference proteome</keyword>
<proteinExistence type="predicted"/>
<gene>
    <name evidence="1" type="primary">bamC</name>
    <name evidence="1" type="ORF">Q9312_00605</name>
</gene>
<organism evidence="1 2">
    <name type="scientific">Pleionea litopenaei</name>
    <dbReference type="NCBI Taxonomy" id="3070815"/>
    <lineage>
        <taxon>Bacteria</taxon>
        <taxon>Pseudomonadati</taxon>
        <taxon>Pseudomonadota</taxon>
        <taxon>Gammaproteobacteria</taxon>
        <taxon>Oceanospirillales</taxon>
        <taxon>Pleioneaceae</taxon>
        <taxon>Pleionea</taxon>
    </lineage>
</organism>
<dbReference type="InterPro" id="IPR010653">
    <property type="entry name" value="NlpB/DapX"/>
</dbReference>
<accession>A0AA51X7T6</accession>
<name>A0AA51X7T6_9GAMM</name>
<dbReference type="RefSeq" id="WP_309202588.1">
    <property type="nucleotide sequence ID" value="NZ_CP133548.1"/>
</dbReference>
<sequence length="357" mass="40226">MKYLTIIALSSSAFLSGCSWLYSENGLVHDSTNDYKKAKQTQPLKVPEGYSTDKIQNQYVVPNVASGVRQVETPELPPLQILSVGQGMRLNRSSAVPSIFWMTNFAHAEKSLQEFLEHKELSYQSSERSATTDWQVQDNEAWWRSVFGTDLPRFVRSQYRVSFASGEQPGEVAVLVEEIALQKQPYDEDKWQTLTPTDRGARAFLNEFIGYIDYLERLDNARKLQQLNQGFTVTLGRNSDSNAALVADTKFDIAWLKVPEVLAPFGFTLNDKDVSRATYFFEFEANEPGFFASLVGDDEGVVLQLPKGPYQVVVQKQAPVTISFINPDGEPLSDGVMAQIFPHLAEAFGRQTRTKRR</sequence>
<dbReference type="PROSITE" id="PS51257">
    <property type="entry name" value="PROKAR_LIPOPROTEIN"/>
    <property type="match status" value="1"/>
</dbReference>
<dbReference type="InterPro" id="IPR042268">
    <property type="entry name" value="BamC_C"/>
</dbReference>
<protein>
    <submittedName>
        <fullName evidence="1">Outer membrane protein assembly factor BamC</fullName>
    </submittedName>
</protein>